<sequence>MIIKNESELMALHRAIVEAKFKESHLDPAIPYSGILSDLSERIVTSIIQKLSDNGEDEEAQSWSSIVKLDKNWDGYVYIQSWIKKTDSWTSMSADDKSKYIKVLCSPYQPSKQQESDLIKMGNEHWKT</sequence>
<comment type="caution">
    <text evidence="1">The sequence shown here is derived from an EMBL/GenBank/DDBJ whole genome shotgun (WGS) entry which is preliminary data.</text>
</comment>
<accession>A0ABV9M086</accession>
<proteinExistence type="predicted"/>
<reference evidence="2" key="1">
    <citation type="journal article" date="2019" name="Int. J. Syst. Evol. Microbiol.">
        <title>The Global Catalogue of Microorganisms (GCM) 10K type strain sequencing project: providing services to taxonomists for standard genome sequencing and annotation.</title>
        <authorList>
            <consortium name="The Broad Institute Genomics Platform"/>
            <consortium name="The Broad Institute Genome Sequencing Center for Infectious Disease"/>
            <person name="Wu L."/>
            <person name="Ma J."/>
        </authorList>
    </citation>
    <scope>NUCLEOTIDE SEQUENCE [LARGE SCALE GENOMIC DNA]</scope>
    <source>
        <strain evidence="2">KACC 12507</strain>
    </source>
</reference>
<dbReference type="RefSeq" id="WP_382410090.1">
    <property type="nucleotide sequence ID" value="NZ_JBHSGU010000016.1"/>
</dbReference>
<keyword evidence="2" id="KW-1185">Reference proteome</keyword>
<dbReference type="EMBL" id="JBHSGU010000016">
    <property type="protein sequence ID" value="MFC4701525.1"/>
    <property type="molecule type" value="Genomic_DNA"/>
</dbReference>
<organism evidence="1 2">
    <name type="scientific">Glaciecola siphonariae</name>
    <dbReference type="NCBI Taxonomy" id="521012"/>
    <lineage>
        <taxon>Bacteria</taxon>
        <taxon>Pseudomonadati</taxon>
        <taxon>Pseudomonadota</taxon>
        <taxon>Gammaproteobacteria</taxon>
        <taxon>Alteromonadales</taxon>
        <taxon>Alteromonadaceae</taxon>
        <taxon>Glaciecola</taxon>
    </lineage>
</organism>
<gene>
    <name evidence="1" type="ORF">ACFO4O_15295</name>
</gene>
<name>A0ABV9M086_9ALTE</name>
<evidence type="ECO:0000313" key="2">
    <source>
        <dbReference type="Proteomes" id="UP001595897"/>
    </source>
</evidence>
<evidence type="ECO:0000313" key="1">
    <source>
        <dbReference type="EMBL" id="MFC4701525.1"/>
    </source>
</evidence>
<dbReference type="Proteomes" id="UP001595897">
    <property type="component" value="Unassembled WGS sequence"/>
</dbReference>
<protein>
    <submittedName>
        <fullName evidence="1">Uncharacterized protein</fullName>
    </submittedName>
</protein>